<dbReference type="Pfam" id="PF05301">
    <property type="entry name" value="Acetyltransf_16"/>
    <property type="match status" value="1"/>
</dbReference>
<dbReference type="Proteomes" id="UP001154078">
    <property type="component" value="Chromosome 6"/>
</dbReference>
<feature type="domain" description="N-acetyltransferase" evidence="4">
    <location>
        <begin position="1"/>
        <end position="110"/>
    </location>
</feature>
<dbReference type="InterPro" id="IPR038746">
    <property type="entry name" value="Atat"/>
</dbReference>
<reference evidence="5" key="1">
    <citation type="submission" date="2021-12" db="EMBL/GenBank/DDBJ databases">
        <authorList>
            <person name="King R."/>
        </authorList>
    </citation>
    <scope>NUCLEOTIDE SEQUENCE</scope>
</reference>
<keyword evidence="2" id="KW-0012">Acyltransferase</keyword>
<keyword evidence="1" id="KW-0808">Transferase</keyword>
<keyword evidence="6" id="KW-1185">Reference proteome</keyword>
<feature type="compositionally biased region" description="Polar residues" evidence="3">
    <location>
        <begin position="704"/>
        <end position="715"/>
    </location>
</feature>
<organism evidence="5 6">
    <name type="scientific">Brassicogethes aeneus</name>
    <name type="common">Rape pollen beetle</name>
    <name type="synonym">Meligethes aeneus</name>
    <dbReference type="NCBI Taxonomy" id="1431903"/>
    <lineage>
        <taxon>Eukaryota</taxon>
        <taxon>Metazoa</taxon>
        <taxon>Ecdysozoa</taxon>
        <taxon>Arthropoda</taxon>
        <taxon>Hexapoda</taxon>
        <taxon>Insecta</taxon>
        <taxon>Pterygota</taxon>
        <taxon>Neoptera</taxon>
        <taxon>Endopterygota</taxon>
        <taxon>Coleoptera</taxon>
        <taxon>Polyphaga</taxon>
        <taxon>Cucujiformia</taxon>
        <taxon>Nitidulidae</taxon>
        <taxon>Meligethinae</taxon>
        <taxon>Brassicogethes</taxon>
    </lineage>
</organism>
<proteinExistence type="predicted"/>
<dbReference type="InterPro" id="IPR007965">
    <property type="entry name" value="GNAT_ATAT"/>
</dbReference>
<dbReference type="GO" id="GO:0005874">
    <property type="term" value="C:microtubule"/>
    <property type="evidence" value="ECO:0007669"/>
    <property type="project" value="InterPro"/>
</dbReference>
<sequence length="793" mass="90191">MVDSQANNGNGAITGMLKTGKKALYVFDKEGQHYQVSPKCVLDFYVPESRQRNGLGKQIFQHMLEKEETSPINMAIDRPSDKLINFLDKHYSLKEPIKQRNNFVVYNGFFPKENKNAGDSLNAKKLTANGLQYFANSQYYTEPVCRMEKINPNPPSAQLTTNIHNIQRATIPQTLNGAIGYTTQNSPYISQEYGYEKPQQFALPSQNIDPQNMQYNVNQQAHLQYQTTPKEVPSTHQYATMQSAQYQIPQYAQNQQNVLQQVPYDPQNQQVVQSLPAQALNQQLIPNMPMQNQQVIQNMPPQAQNQQGIQNMPQQLQSQQAQNQQIIQNMPSQEQNQQGIQNMPQQLQSQQVQNQQGIQNIPQQVQSQQFIQNMPQQLQNQQVISSRKDQVPYVPQKHTVVSNVPQPLEAQYQQVIQSMPQNLQQTPYEGQNQQLIHNVPNAQNVPVYQNRPGRRMYSTMSTRTPAPYYTDNQTYYTDDPASTVTVPNANIQVAPAHQMYNEQQQTPPEAYGLPNRPKEILHPSNHPQQQTIPVAQAKSQPITIAENIQNAPVAYSQPNVNIQRSDAQVLMPQNIPIQQQPIYSQPDLGYITPQQVVSNINTQQQPVYANRNNGYLMNQIPVQSLQNINQQQQQMYMQNMPKNNQNISAIPSQYNGIGQPPSQVDQMTPQTQYYKNTTQRQENMVPQQTAKHKPANGQDPVIPQPTNANLNNQSQVEHHQEMVETQPTLDQNQEETSDDVSTQPKMDGIQDSKSSGKETVRNVNTNKRNINEEGGLRYGYPAQKPANQIASFI</sequence>
<dbReference type="PANTHER" id="PTHR12327:SF0">
    <property type="entry name" value="ALPHA-TUBULIN N-ACETYLTRANSFERASE 1"/>
    <property type="match status" value="1"/>
</dbReference>
<dbReference type="OrthoDB" id="447510at2759"/>
<dbReference type="PROSITE" id="PS51730">
    <property type="entry name" value="GNAT_ATAT"/>
    <property type="match status" value="1"/>
</dbReference>
<evidence type="ECO:0000259" key="4">
    <source>
        <dbReference type="PROSITE" id="PS51730"/>
    </source>
</evidence>
<feature type="compositionally biased region" description="Basic and acidic residues" evidence="3">
    <location>
        <begin position="748"/>
        <end position="760"/>
    </location>
</feature>
<dbReference type="PANTHER" id="PTHR12327">
    <property type="entry name" value="ALPHA-TUBULIN N-ACETYLTRANSFERASE 1"/>
    <property type="match status" value="1"/>
</dbReference>
<evidence type="ECO:0000256" key="3">
    <source>
        <dbReference type="SAM" id="MobiDB-lite"/>
    </source>
</evidence>
<protein>
    <recommendedName>
        <fullName evidence="4">N-acetyltransferase domain-containing protein</fullName>
    </recommendedName>
</protein>
<evidence type="ECO:0000313" key="5">
    <source>
        <dbReference type="EMBL" id="CAH0559140.1"/>
    </source>
</evidence>
<feature type="compositionally biased region" description="Polar residues" evidence="3">
    <location>
        <begin position="678"/>
        <end position="689"/>
    </location>
</feature>
<evidence type="ECO:0000313" key="6">
    <source>
        <dbReference type="Proteomes" id="UP001154078"/>
    </source>
</evidence>
<dbReference type="Gene3D" id="3.40.630.30">
    <property type="match status" value="1"/>
</dbReference>
<dbReference type="AlphaFoldDB" id="A0A9P0BAB4"/>
<evidence type="ECO:0000256" key="1">
    <source>
        <dbReference type="ARBA" id="ARBA00022679"/>
    </source>
</evidence>
<name>A0A9P0BAB4_BRAAE</name>
<accession>A0A9P0BAB4</accession>
<dbReference type="GO" id="GO:0019799">
    <property type="term" value="F:tubulin N-acetyltransferase activity"/>
    <property type="evidence" value="ECO:0007669"/>
    <property type="project" value="InterPro"/>
</dbReference>
<feature type="region of interest" description="Disordered" evidence="3">
    <location>
        <begin position="678"/>
        <end position="781"/>
    </location>
</feature>
<gene>
    <name evidence="5" type="ORF">MELIAE_LOCUS9293</name>
</gene>
<evidence type="ECO:0000256" key="2">
    <source>
        <dbReference type="ARBA" id="ARBA00023315"/>
    </source>
</evidence>
<dbReference type="EMBL" id="OV121137">
    <property type="protein sequence ID" value="CAH0559140.1"/>
    <property type="molecule type" value="Genomic_DNA"/>
</dbReference>